<accession>A0A0F9QH03</accession>
<comment type="caution">
    <text evidence="1">The sequence shown here is derived from an EMBL/GenBank/DDBJ whole genome shotgun (WGS) entry which is preliminary data.</text>
</comment>
<organism evidence="1">
    <name type="scientific">marine sediment metagenome</name>
    <dbReference type="NCBI Taxonomy" id="412755"/>
    <lineage>
        <taxon>unclassified sequences</taxon>
        <taxon>metagenomes</taxon>
        <taxon>ecological metagenomes</taxon>
    </lineage>
</organism>
<name>A0A0F9QH03_9ZZZZ</name>
<dbReference type="EMBL" id="LAZR01004029">
    <property type="protein sequence ID" value="KKN12476.1"/>
    <property type="molecule type" value="Genomic_DNA"/>
</dbReference>
<evidence type="ECO:0000313" key="1">
    <source>
        <dbReference type="EMBL" id="KKN12476.1"/>
    </source>
</evidence>
<reference evidence="1" key="1">
    <citation type="journal article" date="2015" name="Nature">
        <title>Complex archaea that bridge the gap between prokaryotes and eukaryotes.</title>
        <authorList>
            <person name="Spang A."/>
            <person name="Saw J.H."/>
            <person name="Jorgensen S.L."/>
            <person name="Zaremba-Niedzwiedzka K."/>
            <person name="Martijn J."/>
            <person name="Lind A.E."/>
            <person name="van Eijk R."/>
            <person name="Schleper C."/>
            <person name="Guy L."/>
            <person name="Ettema T.J."/>
        </authorList>
    </citation>
    <scope>NUCLEOTIDE SEQUENCE</scope>
</reference>
<proteinExistence type="predicted"/>
<dbReference type="AlphaFoldDB" id="A0A0F9QH03"/>
<protein>
    <submittedName>
        <fullName evidence="1">Uncharacterized protein</fullName>
    </submittedName>
</protein>
<gene>
    <name evidence="1" type="ORF">LCGC14_1016000</name>
</gene>
<sequence length="73" mass="8369">MNPLTTSQRMAHKMNLKDIIGYCRGIEKLVQRMRKDDSYINPQYLQAITGDADSMKYLVAEIEHRAIGKGLID</sequence>